<organism evidence="2 3">
    <name type="scientific">Stegodyphus mimosarum</name>
    <name type="common">African social velvet spider</name>
    <dbReference type="NCBI Taxonomy" id="407821"/>
    <lineage>
        <taxon>Eukaryota</taxon>
        <taxon>Metazoa</taxon>
        <taxon>Ecdysozoa</taxon>
        <taxon>Arthropoda</taxon>
        <taxon>Chelicerata</taxon>
        <taxon>Arachnida</taxon>
        <taxon>Araneae</taxon>
        <taxon>Araneomorphae</taxon>
        <taxon>Entelegynae</taxon>
        <taxon>Eresoidea</taxon>
        <taxon>Eresidae</taxon>
        <taxon>Stegodyphus</taxon>
    </lineage>
</organism>
<sequence>MDLVTQMLVRFSWSTADKILQAEAVEVKWEEVDDENSPKKSQNLLKFMSDGSQTKSAKPKSYSFFTQRNLHQTSSL</sequence>
<keyword evidence="3" id="KW-1185">Reference proteome</keyword>
<dbReference type="EMBL" id="KK116734">
    <property type="protein sequence ID" value="KFM68609.1"/>
    <property type="molecule type" value="Genomic_DNA"/>
</dbReference>
<name>A0A087TU20_STEMI</name>
<dbReference type="AlphaFoldDB" id="A0A087TU20"/>
<feature type="region of interest" description="Disordered" evidence="1">
    <location>
        <begin position="33"/>
        <end position="60"/>
    </location>
</feature>
<accession>A0A087TU20</accession>
<reference evidence="2 3" key="1">
    <citation type="submission" date="2013-11" db="EMBL/GenBank/DDBJ databases">
        <title>Genome sequencing of Stegodyphus mimosarum.</title>
        <authorList>
            <person name="Bechsgaard J."/>
        </authorList>
    </citation>
    <scope>NUCLEOTIDE SEQUENCE [LARGE SCALE GENOMIC DNA]</scope>
</reference>
<feature type="compositionally biased region" description="Polar residues" evidence="1">
    <location>
        <begin position="39"/>
        <end position="56"/>
    </location>
</feature>
<feature type="non-terminal residue" evidence="2">
    <location>
        <position position="76"/>
    </location>
</feature>
<protein>
    <submittedName>
        <fullName evidence="2">Ribonuclease H2 subunit A</fullName>
    </submittedName>
</protein>
<dbReference type="Proteomes" id="UP000054359">
    <property type="component" value="Unassembled WGS sequence"/>
</dbReference>
<proteinExistence type="predicted"/>
<evidence type="ECO:0000313" key="3">
    <source>
        <dbReference type="Proteomes" id="UP000054359"/>
    </source>
</evidence>
<gene>
    <name evidence="2" type="ORF">X975_00214</name>
</gene>
<evidence type="ECO:0000256" key="1">
    <source>
        <dbReference type="SAM" id="MobiDB-lite"/>
    </source>
</evidence>
<evidence type="ECO:0000313" key="2">
    <source>
        <dbReference type="EMBL" id="KFM68609.1"/>
    </source>
</evidence>
<dbReference type="OrthoDB" id="7462577at2759"/>